<evidence type="ECO:0000313" key="1">
    <source>
        <dbReference type="EMBL" id="MBR9972699.1"/>
    </source>
</evidence>
<dbReference type="EMBL" id="JAGTUF010000013">
    <property type="protein sequence ID" value="MBR9972699.1"/>
    <property type="molecule type" value="Genomic_DNA"/>
</dbReference>
<protein>
    <recommendedName>
        <fullName evidence="3">XRE family transcriptional regulator</fullName>
    </recommendedName>
</protein>
<organism evidence="1 2">
    <name type="scientific">Magnetospirillum sulfuroxidans</name>
    <dbReference type="NCBI Taxonomy" id="611300"/>
    <lineage>
        <taxon>Bacteria</taxon>
        <taxon>Pseudomonadati</taxon>
        <taxon>Pseudomonadota</taxon>
        <taxon>Alphaproteobacteria</taxon>
        <taxon>Rhodospirillales</taxon>
        <taxon>Rhodospirillaceae</taxon>
        <taxon>Magnetospirillum</taxon>
    </lineage>
</organism>
<reference evidence="1 2" key="1">
    <citation type="submission" date="2021-04" db="EMBL/GenBank/DDBJ databases">
        <title>Magnetospirillum sulfuroxidans sp. nov., a facultative chemolithoautotrophic sulfur-oxidizing alphaproteobacterium isolated from freshwater sediment and proposals for Paramagetospirillum gen. nov., and Magnetospirillaceae fam. nov.</title>
        <authorList>
            <person name="Koziaeva V."/>
            <person name="Geelhoed J.S."/>
            <person name="Sorokin D.Y."/>
            <person name="Grouzdev D.S."/>
        </authorList>
    </citation>
    <scope>NUCLEOTIDE SEQUENCE [LARGE SCALE GENOMIC DNA]</scope>
    <source>
        <strain evidence="1 2">J10</strain>
    </source>
</reference>
<evidence type="ECO:0000313" key="2">
    <source>
        <dbReference type="Proteomes" id="UP000680714"/>
    </source>
</evidence>
<proteinExistence type="predicted"/>
<accession>A0ABS5IE55</accession>
<sequence>MKPISDQRTKEIAAFSEAVRAAGQRLAPHGKDALRIRLLAAELGAGEPAVKKWWYGQNAPRGGSAKAILRELELIGIEFDATKIE</sequence>
<keyword evidence="2" id="KW-1185">Reference proteome</keyword>
<comment type="caution">
    <text evidence="1">The sequence shown here is derived from an EMBL/GenBank/DDBJ whole genome shotgun (WGS) entry which is preliminary data.</text>
</comment>
<evidence type="ECO:0008006" key="3">
    <source>
        <dbReference type="Google" id="ProtNLM"/>
    </source>
</evidence>
<name>A0ABS5IE55_9PROT</name>
<dbReference type="RefSeq" id="WP_211549725.1">
    <property type="nucleotide sequence ID" value="NZ_JAGTUF010000013.1"/>
</dbReference>
<dbReference type="Proteomes" id="UP000680714">
    <property type="component" value="Unassembled WGS sequence"/>
</dbReference>
<gene>
    <name evidence="1" type="ORF">KEC16_13320</name>
</gene>